<name>K2Q4B4_9FLAO</name>
<dbReference type="EMBL" id="AMSG01000005">
    <property type="protein sequence ID" value="EKF55671.1"/>
    <property type="molecule type" value="Genomic_DNA"/>
</dbReference>
<dbReference type="Proteomes" id="UP000007364">
    <property type="component" value="Unassembled WGS sequence"/>
</dbReference>
<dbReference type="AlphaFoldDB" id="K2Q4B4"/>
<evidence type="ECO:0000313" key="2">
    <source>
        <dbReference type="Proteomes" id="UP000007364"/>
    </source>
</evidence>
<organism evidence="1 2">
    <name type="scientific">Galbibacter marinus</name>
    <dbReference type="NCBI Taxonomy" id="555500"/>
    <lineage>
        <taxon>Bacteria</taxon>
        <taxon>Pseudomonadati</taxon>
        <taxon>Bacteroidota</taxon>
        <taxon>Flavobacteriia</taxon>
        <taxon>Flavobacteriales</taxon>
        <taxon>Flavobacteriaceae</taxon>
        <taxon>Galbibacter</taxon>
    </lineage>
</organism>
<dbReference type="eggNOG" id="COG3427">
    <property type="taxonomic scope" value="Bacteria"/>
</dbReference>
<proteinExistence type="predicted"/>
<reference evidence="1 2" key="1">
    <citation type="journal article" date="2012" name="J. Bacteriol.">
        <title>Genome Sequence of Galbibacter marinum Type Strain ck-I2-15.</title>
        <authorList>
            <person name="Lai Q."/>
            <person name="Li C."/>
            <person name="Shao Z."/>
        </authorList>
    </citation>
    <scope>NUCLEOTIDE SEQUENCE [LARGE SCALE GENOMIC DNA]</scope>
    <source>
        <strain evidence="2">ck-I2-15</strain>
    </source>
</reference>
<dbReference type="SUPFAM" id="SSF55961">
    <property type="entry name" value="Bet v1-like"/>
    <property type="match status" value="1"/>
</dbReference>
<dbReference type="STRING" id="555500.I215_05537"/>
<sequence length="131" mass="14799">MKLETPNKSINKSSKELYEFLEDVKNFEKLMPENISKFEILGEDKFLFALKGMPEIVLKMKEKTPYSKLVLGSASDKVPFTLTANINEVSESTSEVNLVFEGEFNAMMGMMIKGPITNFINTLSDNMTKTV</sequence>
<dbReference type="RefSeq" id="WP_008990979.1">
    <property type="nucleotide sequence ID" value="NZ_AMSG01000005.1"/>
</dbReference>
<gene>
    <name evidence="1" type="ORF">I215_05537</name>
</gene>
<accession>K2Q4B4</accession>
<evidence type="ECO:0000313" key="1">
    <source>
        <dbReference type="EMBL" id="EKF55671.1"/>
    </source>
</evidence>
<dbReference type="PATRIC" id="fig|555500.3.peg.1143"/>
<comment type="caution">
    <text evidence="1">The sequence shown here is derived from an EMBL/GenBank/DDBJ whole genome shotgun (WGS) entry which is preliminary data.</text>
</comment>
<keyword evidence="2" id="KW-1185">Reference proteome</keyword>
<evidence type="ECO:0008006" key="3">
    <source>
        <dbReference type="Google" id="ProtNLM"/>
    </source>
</evidence>
<dbReference type="OrthoDB" id="1011799at2"/>
<protein>
    <recommendedName>
        <fullName evidence="3">Orotate phosphoribosyltransferase</fullName>
    </recommendedName>
</protein>